<dbReference type="PANTHER" id="PTHR46954:SF1">
    <property type="entry name" value="C2H2-TYPE DOMAIN-CONTAINING PROTEIN"/>
    <property type="match status" value="1"/>
</dbReference>
<protein>
    <submittedName>
        <fullName evidence="1">6817_t:CDS:1</fullName>
    </submittedName>
</protein>
<keyword evidence="2" id="KW-1185">Reference proteome</keyword>
<proteinExistence type="predicted"/>
<evidence type="ECO:0000313" key="1">
    <source>
        <dbReference type="EMBL" id="CAG8539697.1"/>
    </source>
</evidence>
<dbReference type="EMBL" id="CAJVQB010001530">
    <property type="protein sequence ID" value="CAG8539697.1"/>
    <property type="molecule type" value="Genomic_DNA"/>
</dbReference>
<dbReference type="PANTHER" id="PTHR46954">
    <property type="entry name" value="C2H2-TYPE DOMAIN-CONTAINING PROTEIN"/>
    <property type="match status" value="1"/>
</dbReference>
<feature type="non-terminal residue" evidence="1">
    <location>
        <position position="177"/>
    </location>
</feature>
<name>A0ABM8W6P8_GIGMA</name>
<sequence>MFAATFHNHSIIISQDDKSKVSLRIPAVGRIFKLIKTINESVSIPDHNFPLGRKIKLILSIYLLINPNDTNNSFHSGHLTIYIQLEYFVDTTALTHIANLISIMNLKDYDEVICIKEKIKLLWVLLVNGKPDKNLKHLKNIIEYSRIVLPIDHYGTHLNSQEKVINEELTKNNFRFL</sequence>
<dbReference type="Proteomes" id="UP000789901">
    <property type="component" value="Unassembled WGS sequence"/>
</dbReference>
<reference evidence="1 2" key="1">
    <citation type="submission" date="2021-06" db="EMBL/GenBank/DDBJ databases">
        <authorList>
            <person name="Kallberg Y."/>
            <person name="Tangrot J."/>
            <person name="Rosling A."/>
        </authorList>
    </citation>
    <scope>NUCLEOTIDE SEQUENCE [LARGE SCALE GENOMIC DNA]</scope>
    <source>
        <strain evidence="1 2">120-4 pot B 10/14</strain>
    </source>
</reference>
<comment type="caution">
    <text evidence="1">The sequence shown here is derived from an EMBL/GenBank/DDBJ whole genome shotgun (WGS) entry which is preliminary data.</text>
</comment>
<feature type="non-terminal residue" evidence="1">
    <location>
        <position position="1"/>
    </location>
</feature>
<accession>A0ABM8W6P8</accession>
<evidence type="ECO:0000313" key="2">
    <source>
        <dbReference type="Proteomes" id="UP000789901"/>
    </source>
</evidence>
<organism evidence="1 2">
    <name type="scientific">Gigaspora margarita</name>
    <dbReference type="NCBI Taxonomy" id="4874"/>
    <lineage>
        <taxon>Eukaryota</taxon>
        <taxon>Fungi</taxon>
        <taxon>Fungi incertae sedis</taxon>
        <taxon>Mucoromycota</taxon>
        <taxon>Glomeromycotina</taxon>
        <taxon>Glomeromycetes</taxon>
        <taxon>Diversisporales</taxon>
        <taxon>Gigasporaceae</taxon>
        <taxon>Gigaspora</taxon>
    </lineage>
</organism>
<gene>
    <name evidence="1" type="ORF">GMARGA_LOCUS4021</name>
</gene>